<evidence type="ECO:0000256" key="15">
    <source>
        <dbReference type="ARBA" id="ARBA00034111"/>
    </source>
</evidence>
<accession>A0A8S1CVJ5</accession>
<evidence type="ECO:0000256" key="9">
    <source>
        <dbReference type="ARBA" id="ARBA00022989"/>
    </source>
</evidence>
<keyword evidence="6" id="KW-0254">Endocytosis</keyword>
<keyword evidence="19" id="KW-1185">Reference proteome</keyword>
<evidence type="ECO:0000256" key="14">
    <source>
        <dbReference type="ARBA" id="ARBA00023329"/>
    </source>
</evidence>
<comment type="similarity">
    <text evidence="2">Belongs to the calcium channel flower family.</text>
</comment>
<dbReference type="PANTHER" id="PTHR13314">
    <property type="entry name" value="CALCIUM CHANNEL FLOWER HOMOLOG"/>
    <property type="match status" value="1"/>
</dbReference>
<dbReference type="SMART" id="SM01077">
    <property type="entry name" value="Cg6151-P"/>
    <property type="match status" value="1"/>
</dbReference>
<keyword evidence="5" id="KW-0106">Calcium</keyword>
<evidence type="ECO:0000256" key="7">
    <source>
        <dbReference type="ARBA" id="ARBA00022673"/>
    </source>
</evidence>
<dbReference type="GO" id="GO:0042734">
    <property type="term" value="C:presynaptic membrane"/>
    <property type="evidence" value="ECO:0007669"/>
    <property type="project" value="UniProtKB-SubCell"/>
</dbReference>
<evidence type="ECO:0000313" key="18">
    <source>
        <dbReference type="EMBL" id="CAB3372084.1"/>
    </source>
</evidence>
<evidence type="ECO:0000256" key="16">
    <source>
        <dbReference type="ARBA" id="ARBA00046506"/>
    </source>
</evidence>
<dbReference type="GO" id="GO:0006897">
    <property type="term" value="P:endocytosis"/>
    <property type="evidence" value="ECO:0007669"/>
    <property type="project" value="UniProtKB-KW"/>
</dbReference>
<evidence type="ECO:0000256" key="11">
    <source>
        <dbReference type="ARBA" id="ARBA00023136"/>
    </source>
</evidence>
<keyword evidence="9 17" id="KW-1133">Transmembrane helix</keyword>
<dbReference type="GO" id="GO:0005262">
    <property type="term" value="F:calcium channel activity"/>
    <property type="evidence" value="ECO:0007669"/>
    <property type="project" value="UniProtKB-KW"/>
</dbReference>
<sequence length="192" mass="20247">MAFVGEKLGAMFQRPQDENRDDVPWYMRYGARALGTVGGGFAILLGIWNCLGIMLADVGCLFGGTFQVIAGIVAIAIEAPCCCMFIEHIQTLSNFMENRPYWNRAALYCGIAIPGILFCFGLGSLFGSGLIFATGVMYGMMGLGKKGTREDMAAAAGGGTLSPGVAPGSVGIPMGADPNATLMEDPDVWRPT</sequence>
<organism evidence="18 19">
    <name type="scientific">Cloeon dipterum</name>
    <dbReference type="NCBI Taxonomy" id="197152"/>
    <lineage>
        <taxon>Eukaryota</taxon>
        <taxon>Metazoa</taxon>
        <taxon>Ecdysozoa</taxon>
        <taxon>Arthropoda</taxon>
        <taxon>Hexapoda</taxon>
        <taxon>Insecta</taxon>
        <taxon>Pterygota</taxon>
        <taxon>Palaeoptera</taxon>
        <taxon>Ephemeroptera</taxon>
        <taxon>Pisciforma</taxon>
        <taxon>Baetidae</taxon>
        <taxon>Cloeon</taxon>
    </lineage>
</organism>
<keyword evidence="14" id="KW-0968">Cytoplasmic vesicle</keyword>
<evidence type="ECO:0000256" key="5">
    <source>
        <dbReference type="ARBA" id="ARBA00022568"/>
    </source>
</evidence>
<keyword evidence="5" id="KW-0109">Calcium transport</keyword>
<dbReference type="InterPro" id="IPR019365">
    <property type="entry name" value="TVP18/Ca-channel_flower"/>
</dbReference>
<evidence type="ECO:0000256" key="8">
    <source>
        <dbReference type="ARBA" id="ARBA00022692"/>
    </source>
</evidence>
<evidence type="ECO:0000256" key="1">
    <source>
        <dbReference type="ARBA" id="ARBA00004644"/>
    </source>
</evidence>
<evidence type="ECO:0000313" key="19">
    <source>
        <dbReference type="Proteomes" id="UP000494165"/>
    </source>
</evidence>
<dbReference type="Pfam" id="PF10233">
    <property type="entry name" value="Cg6151-P"/>
    <property type="match status" value="1"/>
</dbReference>
<dbReference type="AlphaFoldDB" id="A0A8S1CVJ5"/>
<dbReference type="PANTHER" id="PTHR13314:SF2">
    <property type="entry name" value="CALCIUM CHANNEL FLOWER HOMOLOG"/>
    <property type="match status" value="1"/>
</dbReference>
<evidence type="ECO:0000256" key="13">
    <source>
        <dbReference type="ARBA" id="ARBA00023303"/>
    </source>
</evidence>
<proteinExistence type="inferred from homology"/>
<evidence type="ECO:0000256" key="3">
    <source>
        <dbReference type="ARBA" id="ARBA00016120"/>
    </source>
</evidence>
<dbReference type="EMBL" id="CADEPI010000068">
    <property type="protein sequence ID" value="CAB3372084.1"/>
    <property type="molecule type" value="Genomic_DNA"/>
</dbReference>
<feature type="transmembrane region" description="Helical" evidence="17">
    <location>
        <begin position="107"/>
        <end position="133"/>
    </location>
</feature>
<evidence type="ECO:0000256" key="4">
    <source>
        <dbReference type="ARBA" id="ARBA00022448"/>
    </source>
</evidence>
<evidence type="ECO:0000256" key="10">
    <source>
        <dbReference type="ARBA" id="ARBA00023065"/>
    </source>
</evidence>
<feature type="transmembrane region" description="Helical" evidence="17">
    <location>
        <begin position="68"/>
        <end position="86"/>
    </location>
</feature>
<protein>
    <recommendedName>
        <fullName evidence="3">Calcium channel flower</fullName>
    </recommendedName>
</protein>
<dbReference type="Proteomes" id="UP000494165">
    <property type="component" value="Unassembled WGS sequence"/>
</dbReference>
<evidence type="ECO:0000256" key="12">
    <source>
        <dbReference type="ARBA" id="ARBA00023273"/>
    </source>
</evidence>
<evidence type="ECO:0000256" key="2">
    <source>
        <dbReference type="ARBA" id="ARBA00010023"/>
    </source>
</evidence>
<keyword evidence="7" id="KW-0107">Calcium channel</keyword>
<keyword evidence="13" id="KW-0407">Ion channel</keyword>
<comment type="subunit">
    <text evidence="16">Homomultimer. Associates with the dally/ magu complex.</text>
</comment>
<reference evidence="18 19" key="1">
    <citation type="submission" date="2020-04" db="EMBL/GenBank/DDBJ databases">
        <authorList>
            <person name="Alioto T."/>
            <person name="Alioto T."/>
            <person name="Gomez Garrido J."/>
        </authorList>
    </citation>
    <scope>NUCLEOTIDE SEQUENCE [LARGE SCALE GENOMIC DNA]</scope>
</reference>
<evidence type="ECO:0000256" key="17">
    <source>
        <dbReference type="SAM" id="Phobius"/>
    </source>
</evidence>
<name>A0A8S1CVJ5_9INSE</name>
<keyword evidence="8 17" id="KW-0812">Transmembrane</keyword>
<keyword evidence="4" id="KW-0813">Transport</keyword>
<dbReference type="GO" id="GO:0030672">
    <property type="term" value="C:synaptic vesicle membrane"/>
    <property type="evidence" value="ECO:0007669"/>
    <property type="project" value="UniProtKB-SubCell"/>
</dbReference>
<comment type="subcellular location">
    <subcellularLocation>
        <location evidence="1">Cytoplasmic vesicle</location>
        <location evidence="1">Secretory vesicle</location>
        <location evidence="1">Synaptic vesicle membrane</location>
        <topology evidence="1">Multi-pass membrane protein</topology>
    </subcellularLocation>
    <subcellularLocation>
        <location evidence="15">Presynaptic cell membrane</location>
    </subcellularLocation>
</comment>
<dbReference type="OrthoDB" id="9934994at2759"/>
<comment type="caution">
    <text evidence="18">The sequence shown here is derived from an EMBL/GenBank/DDBJ whole genome shotgun (WGS) entry which is preliminary data.</text>
</comment>
<keyword evidence="10" id="KW-0406">Ion transport</keyword>
<keyword evidence="11 17" id="KW-0472">Membrane</keyword>
<keyword evidence="12" id="KW-0966">Cell projection</keyword>
<evidence type="ECO:0000256" key="6">
    <source>
        <dbReference type="ARBA" id="ARBA00022583"/>
    </source>
</evidence>
<gene>
    <name evidence="18" type="ORF">CLODIP_2_CD06478</name>
</gene>
<feature type="transmembrane region" description="Helical" evidence="17">
    <location>
        <begin position="33"/>
        <end position="56"/>
    </location>
</feature>